<accession>A0A8S4R7M2</accession>
<dbReference type="EMBL" id="CAKXAJ010024865">
    <property type="protein sequence ID" value="CAH2232101.1"/>
    <property type="molecule type" value="Genomic_DNA"/>
</dbReference>
<organism evidence="1 2">
    <name type="scientific">Pararge aegeria aegeria</name>
    <dbReference type="NCBI Taxonomy" id="348720"/>
    <lineage>
        <taxon>Eukaryota</taxon>
        <taxon>Metazoa</taxon>
        <taxon>Ecdysozoa</taxon>
        <taxon>Arthropoda</taxon>
        <taxon>Hexapoda</taxon>
        <taxon>Insecta</taxon>
        <taxon>Pterygota</taxon>
        <taxon>Neoptera</taxon>
        <taxon>Endopterygota</taxon>
        <taxon>Lepidoptera</taxon>
        <taxon>Glossata</taxon>
        <taxon>Ditrysia</taxon>
        <taxon>Papilionoidea</taxon>
        <taxon>Nymphalidae</taxon>
        <taxon>Satyrinae</taxon>
        <taxon>Satyrini</taxon>
        <taxon>Parargina</taxon>
        <taxon>Pararge</taxon>
    </lineage>
</organism>
<dbReference type="Proteomes" id="UP000838756">
    <property type="component" value="Unassembled WGS sequence"/>
</dbReference>
<dbReference type="AlphaFoldDB" id="A0A8S4R7M2"/>
<evidence type="ECO:0000313" key="2">
    <source>
        <dbReference type="Proteomes" id="UP000838756"/>
    </source>
</evidence>
<reference evidence="1" key="1">
    <citation type="submission" date="2022-03" db="EMBL/GenBank/DDBJ databases">
        <authorList>
            <person name="Lindestad O."/>
        </authorList>
    </citation>
    <scope>NUCLEOTIDE SEQUENCE</scope>
</reference>
<gene>
    <name evidence="1" type="primary">jg4775</name>
    <name evidence="1" type="ORF">PAEG_LOCUS10421</name>
</gene>
<comment type="caution">
    <text evidence="1">The sequence shown here is derived from an EMBL/GenBank/DDBJ whole genome shotgun (WGS) entry which is preliminary data.</text>
</comment>
<proteinExistence type="predicted"/>
<protein>
    <submittedName>
        <fullName evidence="1">Jg4775 protein</fullName>
    </submittedName>
</protein>
<sequence length="166" mass="19375">MDQLTRFLVYNKVPISKNNMNYEAMRTEKKQQNERGGEIDKRLLLLSPDLGRMSDDYRYRGRRKIGGHSRPLRCGSERKKKNASYVLIVFQQRNGADSFGTSQVERRWFDQIEWLLSTLTEIYLVEYSQTSNLAPVFMALKSTDYVVFSGLSKLGLKKKNKQTHAR</sequence>
<keyword evidence="2" id="KW-1185">Reference proteome</keyword>
<name>A0A8S4R7M2_9NEOP</name>
<evidence type="ECO:0000313" key="1">
    <source>
        <dbReference type="EMBL" id="CAH2232101.1"/>
    </source>
</evidence>
<dbReference type="OrthoDB" id="7468718at2759"/>